<accession>A0ABZ2BZ99</accession>
<proteinExistence type="predicted"/>
<protein>
    <recommendedName>
        <fullName evidence="4">DUF2380 domain-containing protein</fullName>
    </recommendedName>
</protein>
<dbReference type="RefSeq" id="WP_187430824.1">
    <property type="nucleotide sequence ID" value="NZ_CP143423.1"/>
</dbReference>
<evidence type="ECO:0000313" key="3">
    <source>
        <dbReference type="Proteomes" id="UP001318682"/>
    </source>
</evidence>
<organism evidence="2 3">
    <name type="scientific">Roseobacter fucihabitans</name>
    <dbReference type="NCBI Taxonomy" id="1537242"/>
    <lineage>
        <taxon>Bacteria</taxon>
        <taxon>Pseudomonadati</taxon>
        <taxon>Pseudomonadota</taxon>
        <taxon>Alphaproteobacteria</taxon>
        <taxon>Rhodobacterales</taxon>
        <taxon>Roseobacteraceae</taxon>
        <taxon>Roseobacter</taxon>
    </lineage>
</organism>
<sequence>MRLIILAFLAASGAHAQERVAFFGMTLLDTSLQTGATGADPAETARLAKLEDMVRDRFRTENYVLVDIEPARREIDRVANVAKCYGCDTRIATQLGADYALVGEVQKVSNLIIAMNLQLRDADTGQMIRGGVVDIRGNTDESWERGMRYLLKNRIFVAEKP</sequence>
<evidence type="ECO:0000313" key="2">
    <source>
        <dbReference type="EMBL" id="WVX51088.1"/>
    </source>
</evidence>
<evidence type="ECO:0000256" key="1">
    <source>
        <dbReference type="SAM" id="SignalP"/>
    </source>
</evidence>
<keyword evidence="3" id="KW-1185">Reference proteome</keyword>
<dbReference type="Pfam" id="PF11684">
    <property type="entry name" value="DUF3280"/>
    <property type="match status" value="1"/>
</dbReference>
<name>A0ABZ2BZ99_9RHOB</name>
<feature type="signal peptide" evidence="1">
    <location>
        <begin position="1"/>
        <end position="16"/>
    </location>
</feature>
<dbReference type="InterPro" id="IPR021698">
    <property type="entry name" value="DUF3280"/>
</dbReference>
<dbReference type="EMBL" id="CP143423">
    <property type="protein sequence ID" value="WVX51088.1"/>
    <property type="molecule type" value="Genomic_DNA"/>
</dbReference>
<gene>
    <name evidence="2" type="ORF">ROLI_041890</name>
</gene>
<feature type="chain" id="PRO_5046017216" description="DUF2380 domain-containing protein" evidence="1">
    <location>
        <begin position="17"/>
        <end position="161"/>
    </location>
</feature>
<keyword evidence="1" id="KW-0732">Signal</keyword>
<reference evidence="3" key="2">
    <citation type="submission" date="2024-01" db="EMBL/GenBank/DDBJ databases">
        <title>Roseobacter fucihabitans sp. nov., isolated from the brown alga Fucus spiralis.</title>
        <authorList>
            <person name="Hahnke S."/>
            <person name="Berger M."/>
            <person name="Schlingloff A."/>
            <person name="Athale I."/>
            <person name="Neumann-Schaal M."/>
            <person name="Adenaya A."/>
            <person name="Poehlein A."/>
            <person name="Daniel R."/>
            <person name="Pertersen J."/>
            <person name="Brinkhoff T."/>
        </authorList>
    </citation>
    <scope>NUCLEOTIDE SEQUENCE [LARGE SCALE GENOMIC DNA]</scope>
    <source>
        <strain evidence="3">B14</strain>
    </source>
</reference>
<dbReference type="Proteomes" id="UP001318682">
    <property type="component" value="Chromosome"/>
</dbReference>
<evidence type="ECO:0008006" key="4">
    <source>
        <dbReference type="Google" id="ProtNLM"/>
    </source>
</evidence>
<reference evidence="2 3" key="1">
    <citation type="submission" date="2015-07" db="EMBL/GenBank/DDBJ databases">
        <authorList>
            <person name="Voget S."/>
            <person name="Dogs M."/>
            <person name="Brinkhoff T.H."/>
            <person name="Daniel R."/>
        </authorList>
    </citation>
    <scope>NUCLEOTIDE SEQUENCE [LARGE SCALE GENOMIC DNA]</scope>
    <source>
        <strain evidence="2 3">B14</strain>
    </source>
</reference>